<evidence type="ECO:0000313" key="2">
    <source>
        <dbReference type="Proteomes" id="UP001233172"/>
    </source>
</evidence>
<name>A0AAD8B556_BIOPF</name>
<reference evidence="1" key="1">
    <citation type="journal article" date="2023" name="PLoS Negl. Trop. Dis.">
        <title>A genome sequence for Biomphalaria pfeifferi, the major vector snail for the human-infecting parasite Schistosoma mansoni.</title>
        <authorList>
            <person name="Bu L."/>
            <person name="Lu L."/>
            <person name="Laidemitt M.R."/>
            <person name="Zhang S.M."/>
            <person name="Mutuku M."/>
            <person name="Mkoji G."/>
            <person name="Steinauer M."/>
            <person name="Loker E.S."/>
        </authorList>
    </citation>
    <scope>NUCLEOTIDE SEQUENCE</scope>
    <source>
        <strain evidence="1">KasaAsao</strain>
    </source>
</reference>
<dbReference type="Proteomes" id="UP001233172">
    <property type="component" value="Unassembled WGS sequence"/>
</dbReference>
<proteinExistence type="predicted"/>
<protein>
    <submittedName>
        <fullName evidence="1">Uncharacterized protein</fullName>
    </submittedName>
</protein>
<dbReference type="AlphaFoldDB" id="A0AAD8B556"/>
<accession>A0AAD8B556</accession>
<dbReference type="EMBL" id="JASAOG010000140">
    <property type="protein sequence ID" value="KAK0048221.1"/>
    <property type="molecule type" value="Genomic_DNA"/>
</dbReference>
<reference evidence="1" key="2">
    <citation type="submission" date="2023-04" db="EMBL/GenBank/DDBJ databases">
        <authorList>
            <person name="Bu L."/>
            <person name="Lu L."/>
            <person name="Laidemitt M.R."/>
            <person name="Zhang S.M."/>
            <person name="Mutuku M."/>
            <person name="Mkoji G."/>
            <person name="Steinauer M."/>
            <person name="Loker E.S."/>
        </authorList>
    </citation>
    <scope>NUCLEOTIDE SEQUENCE</scope>
    <source>
        <strain evidence="1">KasaAsao</strain>
        <tissue evidence="1">Whole Snail</tissue>
    </source>
</reference>
<evidence type="ECO:0000313" key="1">
    <source>
        <dbReference type="EMBL" id="KAK0048221.1"/>
    </source>
</evidence>
<organism evidence="1 2">
    <name type="scientific">Biomphalaria pfeifferi</name>
    <name type="common">Bloodfluke planorb</name>
    <name type="synonym">Freshwater snail</name>
    <dbReference type="NCBI Taxonomy" id="112525"/>
    <lineage>
        <taxon>Eukaryota</taxon>
        <taxon>Metazoa</taxon>
        <taxon>Spiralia</taxon>
        <taxon>Lophotrochozoa</taxon>
        <taxon>Mollusca</taxon>
        <taxon>Gastropoda</taxon>
        <taxon>Heterobranchia</taxon>
        <taxon>Euthyneura</taxon>
        <taxon>Panpulmonata</taxon>
        <taxon>Hygrophila</taxon>
        <taxon>Lymnaeoidea</taxon>
        <taxon>Planorbidae</taxon>
        <taxon>Biomphalaria</taxon>
    </lineage>
</organism>
<gene>
    <name evidence="1" type="ORF">Bpfe_022304</name>
</gene>
<keyword evidence="2" id="KW-1185">Reference proteome</keyword>
<sequence length="80" mass="9095">MLTYQSTHAHLPEYPCSPTRVPMLTYQSTHAHLPEYPCSPTRVPMLTYQSTHAHFSYILNPVTQSHNMVTLPEVVAKLTT</sequence>
<comment type="caution">
    <text evidence="1">The sequence shown here is derived from an EMBL/GenBank/DDBJ whole genome shotgun (WGS) entry which is preliminary data.</text>
</comment>